<evidence type="ECO:0000256" key="5">
    <source>
        <dbReference type="ARBA" id="ARBA00023098"/>
    </source>
</evidence>
<dbReference type="PANTHER" id="PTHR43667:SF1">
    <property type="entry name" value="CYCLOPROPANE-FATTY-ACYL-PHOSPHOLIPID SYNTHASE"/>
    <property type="match status" value="1"/>
</dbReference>
<keyword evidence="4" id="KW-0949">S-adenosyl-L-methionine</keyword>
<evidence type="ECO:0000259" key="7">
    <source>
        <dbReference type="Pfam" id="PF08242"/>
    </source>
</evidence>
<keyword evidence="3" id="KW-0808">Transferase</keyword>
<keyword evidence="5" id="KW-0443">Lipid metabolism</keyword>
<evidence type="ECO:0000256" key="4">
    <source>
        <dbReference type="ARBA" id="ARBA00022691"/>
    </source>
</evidence>
<keyword evidence="2 8" id="KW-0489">Methyltransferase</keyword>
<dbReference type="InterPro" id="IPR029063">
    <property type="entry name" value="SAM-dependent_MTases_sf"/>
</dbReference>
<evidence type="ECO:0000256" key="3">
    <source>
        <dbReference type="ARBA" id="ARBA00022679"/>
    </source>
</evidence>
<dbReference type="Gene3D" id="3.40.50.150">
    <property type="entry name" value="Vaccinia Virus protein VP39"/>
    <property type="match status" value="1"/>
</dbReference>
<dbReference type="AlphaFoldDB" id="A0A8T4IZG7"/>
<organism evidence="8 9">
    <name type="scientific">Streptomyces daliensis</name>
    <dbReference type="NCBI Taxonomy" id="299421"/>
    <lineage>
        <taxon>Bacteria</taxon>
        <taxon>Bacillati</taxon>
        <taxon>Actinomycetota</taxon>
        <taxon>Actinomycetes</taxon>
        <taxon>Kitasatosporales</taxon>
        <taxon>Streptomycetaceae</taxon>
        <taxon>Streptomyces</taxon>
    </lineage>
</organism>
<dbReference type="InterPro" id="IPR013217">
    <property type="entry name" value="Methyltransf_12"/>
</dbReference>
<comment type="similarity">
    <text evidence="1">Belongs to the CFA/CMAS family.</text>
</comment>
<dbReference type="Proteomes" id="UP000675554">
    <property type="component" value="Unassembled WGS sequence"/>
</dbReference>
<reference evidence="8" key="1">
    <citation type="submission" date="2021-04" db="EMBL/GenBank/DDBJ databases">
        <title>Sequencing of actinobacteria type strains.</title>
        <authorList>
            <person name="Nguyen G.-S."/>
            <person name="Wentzel A."/>
        </authorList>
    </citation>
    <scope>NUCLEOTIDE SEQUENCE</scope>
    <source>
        <strain evidence="8">DSM 42095</strain>
    </source>
</reference>
<dbReference type="GO" id="GO:0006629">
    <property type="term" value="P:lipid metabolic process"/>
    <property type="evidence" value="ECO:0007669"/>
    <property type="project" value="UniProtKB-KW"/>
</dbReference>
<accession>A0A8T4IZG7</accession>
<dbReference type="EMBL" id="JAGSMN010000723">
    <property type="protein sequence ID" value="MBR7676700.1"/>
    <property type="molecule type" value="Genomic_DNA"/>
</dbReference>
<dbReference type="GO" id="GO:0008168">
    <property type="term" value="F:methyltransferase activity"/>
    <property type="evidence" value="ECO:0007669"/>
    <property type="project" value="UniProtKB-KW"/>
</dbReference>
<feature type="domain" description="Methyltransferase type 12" evidence="7">
    <location>
        <begin position="101"/>
        <end position="202"/>
    </location>
</feature>
<evidence type="ECO:0000313" key="8">
    <source>
        <dbReference type="EMBL" id="MBR7676700.1"/>
    </source>
</evidence>
<dbReference type="SUPFAM" id="SSF53335">
    <property type="entry name" value="S-adenosyl-L-methionine-dependent methyltransferases"/>
    <property type="match status" value="1"/>
</dbReference>
<comment type="caution">
    <text evidence="8">The sequence shown here is derived from an EMBL/GenBank/DDBJ whole genome shotgun (WGS) entry which is preliminary data.</text>
</comment>
<gene>
    <name evidence="8" type="ORF">KDA82_27580</name>
</gene>
<evidence type="ECO:0000256" key="1">
    <source>
        <dbReference type="ARBA" id="ARBA00010815"/>
    </source>
</evidence>
<dbReference type="PANTHER" id="PTHR43667">
    <property type="entry name" value="CYCLOPROPANE-FATTY-ACYL-PHOSPHOLIPID SYNTHASE"/>
    <property type="match status" value="1"/>
</dbReference>
<dbReference type="InterPro" id="IPR050723">
    <property type="entry name" value="CFA/CMAS"/>
</dbReference>
<proteinExistence type="inferred from homology"/>
<name>A0A8T4IZG7_9ACTN</name>
<dbReference type="Pfam" id="PF08242">
    <property type="entry name" value="Methyltransf_12"/>
    <property type="match status" value="1"/>
</dbReference>
<protein>
    <submittedName>
        <fullName evidence="8">Class I SAM-dependent methyltransferase</fullName>
    </submittedName>
</protein>
<feature type="compositionally biased region" description="Basic and acidic residues" evidence="6">
    <location>
        <begin position="266"/>
        <end position="279"/>
    </location>
</feature>
<dbReference type="GO" id="GO:0032259">
    <property type="term" value="P:methylation"/>
    <property type="evidence" value="ECO:0007669"/>
    <property type="project" value="UniProtKB-KW"/>
</dbReference>
<evidence type="ECO:0000256" key="2">
    <source>
        <dbReference type="ARBA" id="ARBA00022603"/>
    </source>
</evidence>
<evidence type="ECO:0000256" key="6">
    <source>
        <dbReference type="SAM" id="MobiDB-lite"/>
    </source>
</evidence>
<sequence length="279" mass="31843">MPEKSRKSLKVNRSKLAHKAAYAVRNPARIAPYLRRAARDGWLRFRSPDHVAYYRAVMASDTASNPEAAVGSRSHERWLALGQMQFDYLQRHGLQKQHRMLDIGCGNLRAGWRFIDFLEPGHYYGIDISPDILVAAKKTLVGYGLQEKVPYLTPTQDLTLDFLPTGHFDVVHAHSVFSHSPIEVIDECLAHVGRVLAPDGFFDFTFDRTEGAEHQVLREDFYYRTETLTNLALRHGLEARFMDDWEQLPHGQSKIRVARPGARALEGPERRGAPEKVER</sequence>
<feature type="region of interest" description="Disordered" evidence="6">
    <location>
        <begin position="259"/>
        <end position="279"/>
    </location>
</feature>
<keyword evidence="9" id="KW-1185">Reference proteome</keyword>
<evidence type="ECO:0000313" key="9">
    <source>
        <dbReference type="Proteomes" id="UP000675554"/>
    </source>
</evidence>
<dbReference type="CDD" id="cd02440">
    <property type="entry name" value="AdoMet_MTases"/>
    <property type="match status" value="1"/>
</dbReference>